<organism evidence="11 12">
    <name type="scientific">Asticcacaulis endophyticus</name>
    <dbReference type="NCBI Taxonomy" id="1395890"/>
    <lineage>
        <taxon>Bacteria</taxon>
        <taxon>Pseudomonadati</taxon>
        <taxon>Pseudomonadota</taxon>
        <taxon>Alphaproteobacteria</taxon>
        <taxon>Caulobacterales</taxon>
        <taxon>Caulobacteraceae</taxon>
        <taxon>Asticcacaulis</taxon>
    </lineage>
</organism>
<keyword evidence="12" id="KW-1185">Reference proteome</keyword>
<dbReference type="SUPFAM" id="SSF110111">
    <property type="entry name" value="Ctag/Cox11"/>
    <property type="match status" value="1"/>
</dbReference>
<feature type="topological domain" description="Cytoplasmic" evidence="10">
    <location>
        <begin position="1"/>
        <end position="9"/>
    </location>
</feature>
<keyword evidence="9 10" id="KW-0472">Membrane</keyword>
<dbReference type="EMBL" id="BMZB01000003">
    <property type="protein sequence ID" value="GGZ37178.1"/>
    <property type="molecule type" value="Genomic_DNA"/>
</dbReference>
<keyword evidence="10" id="KW-0997">Cell inner membrane</keyword>
<dbReference type="PIRSF" id="PIRSF005413">
    <property type="entry name" value="COX11"/>
    <property type="match status" value="1"/>
</dbReference>
<dbReference type="GO" id="GO:0005507">
    <property type="term" value="F:copper ion binding"/>
    <property type="evidence" value="ECO:0007669"/>
    <property type="project" value="InterPro"/>
</dbReference>
<evidence type="ECO:0000256" key="10">
    <source>
        <dbReference type="HAMAP-Rule" id="MF_00155"/>
    </source>
</evidence>
<evidence type="ECO:0000256" key="8">
    <source>
        <dbReference type="ARBA" id="ARBA00023008"/>
    </source>
</evidence>
<keyword evidence="5 10" id="KW-0812">Transmembrane</keyword>
<dbReference type="NCBIfam" id="NF003465">
    <property type="entry name" value="PRK05089.1"/>
    <property type="match status" value="1"/>
</dbReference>
<gene>
    <name evidence="10 11" type="primary">ctaG</name>
    <name evidence="11" type="ORF">GCM10011273_24440</name>
</gene>
<comment type="similarity">
    <text evidence="3 10">Belongs to the COX11/CtaG family.</text>
</comment>
<evidence type="ECO:0000313" key="11">
    <source>
        <dbReference type="EMBL" id="GGZ37178.1"/>
    </source>
</evidence>
<name>A0A918Q8H4_9CAUL</name>
<accession>A0A918Q8H4</accession>
<dbReference type="GO" id="GO:0005886">
    <property type="term" value="C:plasma membrane"/>
    <property type="evidence" value="ECO:0007669"/>
    <property type="project" value="UniProtKB-SubCell"/>
</dbReference>
<dbReference type="PANTHER" id="PTHR21320">
    <property type="entry name" value="CYTOCHROME C OXIDASE ASSEMBLY PROTEIN COX11-RELATED"/>
    <property type="match status" value="1"/>
</dbReference>
<dbReference type="InterPro" id="IPR023471">
    <property type="entry name" value="CtaG/Cox11_dom_sf"/>
</dbReference>
<evidence type="ECO:0000256" key="7">
    <source>
        <dbReference type="ARBA" id="ARBA00022989"/>
    </source>
</evidence>
<keyword evidence="10" id="KW-1003">Cell membrane</keyword>
<evidence type="ECO:0000256" key="2">
    <source>
        <dbReference type="ARBA" id="ARBA00004382"/>
    </source>
</evidence>
<dbReference type="GO" id="GO:0008535">
    <property type="term" value="P:respiratory chain complex IV assembly"/>
    <property type="evidence" value="ECO:0007669"/>
    <property type="project" value="UniProtKB-UniRule"/>
</dbReference>
<dbReference type="HAMAP" id="MF_00155">
    <property type="entry name" value="CtaG"/>
    <property type="match status" value="1"/>
</dbReference>
<keyword evidence="6 10" id="KW-0735">Signal-anchor</keyword>
<evidence type="ECO:0000256" key="9">
    <source>
        <dbReference type="ARBA" id="ARBA00023136"/>
    </source>
</evidence>
<sequence>MAKGTSRLSKNQKIGLMCAGLFVVMIGAAYASVPLYRLFCQVTGFNGTTQKAVKASNVVLDKVIRVRFDTNVNNVEFQFKPEQPYQDVQVGKTAMAYFKVKNLSDHPIRAQASYNVLPEAMGGYFMKLECFCFTEQTFKAGEEKEFPMVYYLDPEMIGDIDAKGTTDVTLSYTFFPVKEAGN</sequence>
<reference evidence="11" key="2">
    <citation type="submission" date="2020-09" db="EMBL/GenBank/DDBJ databases">
        <authorList>
            <person name="Sun Q."/>
            <person name="Kim S."/>
        </authorList>
    </citation>
    <scope>NUCLEOTIDE SEQUENCE</scope>
    <source>
        <strain evidence="11">KCTC 32296</strain>
    </source>
</reference>
<evidence type="ECO:0000256" key="1">
    <source>
        <dbReference type="ARBA" id="ARBA00004007"/>
    </source>
</evidence>
<dbReference type="AlphaFoldDB" id="A0A918Q8H4"/>
<evidence type="ECO:0000256" key="3">
    <source>
        <dbReference type="ARBA" id="ARBA00009620"/>
    </source>
</evidence>
<dbReference type="PANTHER" id="PTHR21320:SF3">
    <property type="entry name" value="CYTOCHROME C OXIDASE ASSEMBLY PROTEIN COX11, MITOCHONDRIAL-RELATED"/>
    <property type="match status" value="1"/>
</dbReference>
<evidence type="ECO:0000313" key="12">
    <source>
        <dbReference type="Proteomes" id="UP000662572"/>
    </source>
</evidence>
<keyword evidence="8 10" id="KW-0186">Copper</keyword>
<protein>
    <recommendedName>
        <fullName evidence="4 10">Cytochrome c oxidase assembly protein CtaG</fullName>
    </recommendedName>
</protein>
<comment type="function">
    <text evidence="1 10">Exerts its effect at some terminal stage of cytochrome c oxidase synthesis, probably by being involved in the insertion of the copper B into subunit I.</text>
</comment>
<feature type="topological domain" description="Periplasmic" evidence="10">
    <location>
        <begin position="33"/>
        <end position="182"/>
    </location>
</feature>
<comment type="subcellular location">
    <subcellularLocation>
        <location evidence="2 10">Cell inner membrane</location>
        <topology evidence="2 10">Single-pass type II membrane protein</topology>
        <orientation evidence="2 10">Periplasmic side</orientation>
    </subcellularLocation>
</comment>
<comment type="caution">
    <text evidence="11">The sequence shown here is derived from an EMBL/GenBank/DDBJ whole genome shotgun (WGS) entry which is preliminary data.</text>
</comment>
<evidence type="ECO:0000256" key="5">
    <source>
        <dbReference type="ARBA" id="ARBA00022692"/>
    </source>
</evidence>
<evidence type="ECO:0000256" key="4">
    <source>
        <dbReference type="ARBA" id="ARBA00015384"/>
    </source>
</evidence>
<proteinExistence type="inferred from homology"/>
<dbReference type="Proteomes" id="UP000662572">
    <property type="component" value="Unassembled WGS sequence"/>
</dbReference>
<dbReference type="RefSeq" id="WP_189486921.1">
    <property type="nucleotide sequence ID" value="NZ_BMZB01000003.1"/>
</dbReference>
<evidence type="ECO:0000256" key="6">
    <source>
        <dbReference type="ARBA" id="ARBA00022968"/>
    </source>
</evidence>
<dbReference type="Pfam" id="PF04442">
    <property type="entry name" value="CtaG_Cox11"/>
    <property type="match status" value="1"/>
</dbReference>
<keyword evidence="7 10" id="KW-1133">Transmembrane helix</keyword>
<reference evidence="11" key="1">
    <citation type="journal article" date="2014" name="Int. J. Syst. Evol. Microbiol.">
        <title>Complete genome sequence of Corynebacterium casei LMG S-19264T (=DSM 44701T), isolated from a smear-ripened cheese.</title>
        <authorList>
            <consortium name="US DOE Joint Genome Institute (JGI-PGF)"/>
            <person name="Walter F."/>
            <person name="Albersmeier A."/>
            <person name="Kalinowski J."/>
            <person name="Ruckert C."/>
        </authorList>
    </citation>
    <scope>NUCLEOTIDE SEQUENCE</scope>
    <source>
        <strain evidence="11">KCTC 32296</strain>
    </source>
</reference>
<dbReference type="InterPro" id="IPR007533">
    <property type="entry name" value="Cyt_c_oxidase_assmbl_CtaG"/>
</dbReference>
<dbReference type="Gene3D" id="2.60.370.10">
    <property type="entry name" value="Ctag/Cox11"/>
    <property type="match status" value="1"/>
</dbReference>